<gene>
    <name evidence="1" type="ORF">DWV77_03425</name>
</gene>
<keyword evidence="1" id="KW-0489">Methyltransferase</keyword>
<dbReference type="AlphaFoldDB" id="A0A413BA46"/>
<proteinExistence type="predicted"/>
<protein>
    <submittedName>
        <fullName evidence="1">DNA modification methylase</fullName>
    </submittedName>
</protein>
<dbReference type="EMBL" id="QSAF01000003">
    <property type="protein sequence ID" value="RGW35622.1"/>
    <property type="molecule type" value="Genomic_DNA"/>
</dbReference>
<keyword evidence="1" id="KW-0808">Transferase</keyword>
<name>A0A413BA46_BACSE</name>
<dbReference type="GO" id="GO:0032259">
    <property type="term" value="P:methylation"/>
    <property type="evidence" value="ECO:0007669"/>
    <property type="project" value="UniProtKB-KW"/>
</dbReference>
<accession>A0A413BA46</accession>
<organism evidence="1 2">
    <name type="scientific">Bacteroides stercoris</name>
    <dbReference type="NCBI Taxonomy" id="46506"/>
    <lineage>
        <taxon>Bacteria</taxon>
        <taxon>Pseudomonadati</taxon>
        <taxon>Bacteroidota</taxon>
        <taxon>Bacteroidia</taxon>
        <taxon>Bacteroidales</taxon>
        <taxon>Bacteroidaceae</taxon>
        <taxon>Bacteroides</taxon>
    </lineage>
</organism>
<evidence type="ECO:0000313" key="2">
    <source>
        <dbReference type="Proteomes" id="UP000285150"/>
    </source>
</evidence>
<dbReference type="Proteomes" id="UP000285150">
    <property type="component" value="Unassembled WGS sequence"/>
</dbReference>
<dbReference type="GO" id="GO:0008168">
    <property type="term" value="F:methyltransferase activity"/>
    <property type="evidence" value="ECO:0007669"/>
    <property type="project" value="UniProtKB-KW"/>
</dbReference>
<comment type="caution">
    <text evidence="1">The sequence shown here is derived from an EMBL/GenBank/DDBJ whole genome shotgun (WGS) entry which is preliminary data.</text>
</comment>
<reference evidence="1 2" key="1">
    <citation type="submission" date="2018-08" db="EMBL/GenBank/DDBJ databases">
        <title>A genome reference for cultivated species of the human gut microbiota.</title>
        <authorList>
            <person name="Zou Y."/>
            <person name="Xue W."/>
            <person name="Luo G."/>
        </authorList>
    </citation>
    <scope>NUCLEOTIDE SEQUENCE [LARGE SCALE GENOMIC DNA]</scope>
    <source>
        <strain evidence="1 2">AF12-7</strain>
    </source>
</reference>
<evidence type="ECO:0000313" key="1">
    <source>
        <dbReference type="EMBL" id="RGW35622.1"/>
    </source>
</evidence>
<sequence length="158" mass="18486">MGAWYLLTVRFLKTDPKARYQGYTFYFREGFRWSAINGTRSTNDLKFCYKSKSVNDVQGMSLCCATEAITSQYITAICNADFISKYTEGFVNSTVIFQINDCRQIPIIIPTNEELKEFENLFEEAKMIMLKWDESSMIKLKELKECLNKAVLQLYRLR</sequence>